<dbReference type="Pfam" id="PF00271">
    <property type="entry name" value="Helicase_C"/>
    <property type="match status" value="1"/>
</dbReference>
<dbReference type="InterPro" id="IPR050615">
    <property type="entry name" value="ATP-dep_DNA_Helicase"/>
</dbReference>
<dbReference type="PANTHER" id="PTHR11274">
    <property type="entry name" value="RAD25/XP-B DNA REPAIR HELICASE"/>
    <property type="match status" value="1"/>
</dbReference>
<dbReference type="EMBL" id="JXXZ01000006">
    <property type="protein sequence ID" value="KJZ00236.1"/>
    <property type="molecule type" value="Genomic_DNA"/>
</dbReference>
<organism evidence="7 8">
    <name type="scientific">Pseudoalteromonas ruthenica</name>
    <dbReference type="NCBI Taxonomy" id="151081"/>
    <lineage>
        <taxon>Bacteria</taxon>
        <taxon>Pseudomonadati</taxon>
        <taxon>Pseudomonadota</taxon>
        <taxon>Gammaproteobacteria</taxon>
        <taxon>Alteromonadales</taxon>
        <taxon>Pseudoalteromonadaceae</taxon>
        <taxon>Pseudoalteromonas</taxon>
    </lineage>
</organism>
<proteinExistence type="predicted"/>
<dbReference type="CDD" id="cd17926">
    <property type="entry name" value="DEXHc_RE"/>
    <property type="match status" value="1"/>
</dbReference>
<dbReference type="OrthoDB" id="9804086at2"/>
<dbReference type="InterPro" id="IPR027417">
    <property type="entry name" value="P-loop_NTPase"/>
</dbReference>
<keyword evidence="3" id="KW-0347">Helicase</keyword>
<sequence>MTFNDISIPLNITTGYQNPNDVFFTPVLSAARKFDVGVGYFSSNWVEDVKEGVHEFALNGGRSRWIISPNLNAEDAEAINNGFKIRSFEHIKTEIEGKLLDQLAMMDTDSRSLLSNLIAAGVLDFKVSYSKSAGNNLFHAKMGVAIDGENNAIAFNGSFNLTGNAKSNWEYIDVYTDETAREQQRILSIQGRFDTLWADEDPYYQVFTPSEKLLRRISNFSDDRKKDYLKPYNPEHISLRPYQKEAIQAWGENKGHGMYVMATGSGKTITALATVKKLTARFEETKQPLFIVFVLPLKHLLDQWHEEAEKFGFDAIKCYETSINWRKPLSESLSHQLIRKAGVVSAMVTNATLASDNFQKILKSVKVPMMIVADEAHNLGSPIYLKSLPDNAQYRLGLTATPMRHNDEEGTEALFDYFGDAVIEFTLDNAISAGFLVKYHYYPFLCEFNYDEYQDYKAISKKLLRGGESRLEADSEMEELLGGASNKLIILRKELEKLKAQNRLQHTLVYCGSHTDDEGSRQIEKILSMLGHEIGIKTRKFTASESLDDRKKILDEFARCELDAIVAIKCLDEGVDVPATKQAFVLSSTSNPREFIQRRGRVLRRSPGKNEAFIYDFIVTPPEGDVNPELVAKEVRRGLEYNSLAINKKENENLLMSLADLHGVEL</sequence>
<evidence type="ECO:0000256" key="3">
    <source>
        <dbReference type="ARBA" id="ARBA00022806"/>
    </source>
</evidence>
<dbReference type="PROSITE" id="PS51194">
    <property type="entry name" value="HELICASE_CTER"/>
    <property type="match status" value="1"/>
</dbReference>
<dbReference type="GO" id="GO:0003677">
    <property type="term" value="F:DNA binding"/>
    <property type="evidence" value="ECO:0007669"/>
    <property type="project" value="InterPro"/>
</dbReference>
<feature type="domain" description="Helicase ATP-binding" evidence="5">
    <location>
        <begin position="248"/>
        <end position="420"/>
    </location>
</feature>
<dbReference type="RefSeq" id="WP_045980182.1">
    <property type="nucleotide sequence ID" value="NZ_JXXY01000015.1"/>
</dbReference>
<dbReference type="GO" id="GO:0005524">
    <property type="term" value="F:ATP binding"/>
    <property type="evidence" value="ECO:0007669"/>
    <property type="project" value="UniProtKB-KW"/>
</dbReference>
<evidence type="ECO:0008006" key="9">
    <source>
        <dbReference type="Google" id="ProtNLM"/>
    </source>
</evidence>
<name>A0A0F4PXP1_9GAMM</name>
<dbReference type="SMART" id="SM00490">
    <property type="entry name" value="HELICc"/>
    <property type="match status" value="1"/>
</dbReference>
<comment type="caution">
    <text evidence="7">The sequence shown here is derived from an EMBL/GenBank/DDBJ whole genome shotgun (WGS) entry which is preliminary data.</text>
</comment>
<dbReference type="Proteomes" id="UP000033664">
    <property type="component" value="Unassembled WGS sequence"/>
</dbReference>
<dbReference type="GeneID" id="58228009"/>
<dbReference type="SMART" id="SM00487">
    <property type="entry name" value="DEXDc"/>
    <property type="match status" value="1"/>
</dbReference>
<dbReference type="InterPro" id="IPR014001">
    <property type="entry name" value="Helicase_ATP-bd"/>
</dbReference>
<evidence type="ECO:0000256" key="2">
    <source>
        <dbReference type="ARBA" id="ARBA00022801"/>
    </source>
</evidence>
<evidence type="ECO:0000259" key="6">
    <source>
        <dbReference type="PROSITE" id="PS51194"/>
    </source>
</evidence>
<accession>A0A0F4PXP1</accession>
<keyword evidence="4" id="KW-0067">ATP-binding</keyword>
<dbReference type="PANTHER" id="PTHR11274:SF0">
    <property type="entry name" value="GENERAL TRANSCRIPTION AND DNA REPAIR FACTOR IIH HELICASE SUBUNIT XPB"/>
    <property type="match status" value="1"/>
</dbReference>
<keyword evidence="8" id="KW-1185">Reference proteome</keyword>
<evidence type="ECO:0000313" key="7">
    <source>
        <dbReference type="EMBL" id="KJZ00236.1"/>
    </source>
</evidence>
<evidence type="ECO:0000313" key="8">
    <source>
        <dbReference type="Proteomes" id="UP000033664"/>
    </source>
</evidence>
<dbReference type="PATRIC" id="fig|151081.8.peg.3088"/>
<keyword evidence="1" id="KW-0547">Nucleotide-binding</keyword>
<dbReference type="GO" id="GO:0004386">
    <property type="term" value="F:helicase activity"/>
    <property type="evidence" value="ECO:0007669"/>
    <property type="project" value="UniProtKB-KW"/>
</dbReference>
<reference evidence="7 8" key="1">
    <citation type="journal article" date="2015" name="BMC Genomics">
        <title>Genome mining reveals unlocked bioactive potential of marine Gram-negative bacteria.</title>
        <authorList>
            <person name="Machado H."/>
            <person name="Sonnenschein E.C."/>
            <person name="Melchiorsen J."/>
            <person name="Gram L."/>
        </authorList>
    </citation>
    <scope>NUCLEOTIDE SEQUENCE [LARGE SCALE GENOMIC DNA]</scope>
    <source>
        <strain evidence="7 8">S3137</strain>
    </source>
</reference>
<dbReference type="AlphaFoldDB" id="A0A0F4PXP1"/>
<evidence type="ECO:0000259" key="5">
    <source>
        <dbReference type="PROSITE" id="PS51192"/>
    </source>
</evidence>
<dbReference type="Gene3D" id="3.30.870.10">
    <property type="entry name" value="Endonuclease Chain A"/>
    <property type="match status" value="1"/>
</dbReference>
<dbReference type="SUPFAM" id="SSF52540">
    <property type="entry name" value="P-loop containing nucleoside triphosphate hydrolases"/>
    <property type="match status" value="1"/>
</dbReference>
<dbReference type="Pfam" id="PF04851">
    <property type="entry name" value="ResIII"/>
    <property type="match status" value="1"/>
</dbReference>
<protein>
    <recommendedName>
        <fullName evidence="9">DNA repair helicase</fullName>
    </recommendedName>
</protein>
<dbReference type="PROSITE" id="PS51192">
    <property type="entry name" value="HELICASE_ATP_BIND_1"/>
    <property type="match status" value="1"/>
</dbReference>
<gene>
    <name evidence="7" type="ORF">TW72_05840</name>
</gene>
<dbReference type="GO" id="GO:0016787">
    <property type="term" value="F:hydrolase activity"/>
    <property type="evidence" value="ECO:0007669"/>
    <property type="project" value="UniProtKB-KW"/>
</dbReference>
<evidence type="ECO:0000256" key="4">
    <source>
        <dbReference type="ARBA" id="ARBA00022840"/>
    </source>
</evidence>
<evidence type="ECO:0000256" key="1">
    <source>
        <dbReference type="ARBA" id="ARBA00022741"/>
    </source>
</evidence>
<dbReference type="InterPro" id="IPR001650">
    <property type="entry name" value="Helicase_C-like"/>
</dbReference>
<dbReference type="InterPro" id="IPR006935">
    <property type="entry name" value="Helicase/UvrB_N"/>
</dbReference>
<dbReference type="Gene3D" id="3.40.50.300">
    <property type="entry name" value="P-loop containing nucleotide triphosphate hydrolases"/>
    <property type="match status" value="2"/>
</dbReference>
<feature type="domain" description="Helicase C-terminal" evidence="6">
    <location>
        <begin position="490"/>
        <end position="662"/>
    </location>
</feature>
<keyword evidence="2" id="KW-0378">Hydrolase</keyword>